<dbReference type="Gene3D" id="3.90.1210.10">
    <property type="entry name" value="Antifreeze-like/N-acetylneuraminic acid synthase C-terminal domain"/>
    <property type="match status" value="1"/>
</dbReference>
<dbReference type="Gene3D" id="2.30.30.760">
    <property type="match status" value="1"/>
</dbReference>
<comment type="subcellular location">
    <subcellularLocation>
        <location evidence="1">Periplasm</location>
    </subcellularLocation>
</comment>
<keyword evidence="8" id="KW-0969">Cilium</keyword>
<dbReference type="PANTHER" id="PTHR36307:SF1">
    <property type="entry name" value="FLAGELLA BASAL BODY P-RING FORMATION PROTEIN FLGA"/>
    <property type="match status" value="1"/>
</dbReference>
<dbReference type="GO" id="GO:0044780">
    <property type="term" value="P:bacterial-type flagellum assembly"/>
    <property type="evidence" value="ECO:0007669"/>
    <property type="project" value="InterPro"/>
</dbReference>
<accession>A0A6M8U7N1</accession>
<dbReference type="Proteomes" id="UP000505325">
    <property type="component" value="Chromosome"/>
</dbReference>
<evidence type="ECO:0000256" key="4">
    <source>
        <dbReference type="ARBA" id="ARBA00022729"/>
    </source>
</evidence>
<comment type="function">
    <text evidence="6">Involved in the assembly process of the P-ring formation. It may associate with FlgF on the rod constituting a structure essential for the P-ring assembly or may act as a modulator protein for the P-ring assembly.</text>
</comment>
<comment type="similarity">
    <text evidence="2">Belongs to the FlgA family.</text>
</comment>
<dbReference type="SMART" id="SM00858">
    <property type="entry name" value="SAF"/>
    <property type="match status" value="1"/>
</dbReference>
<dbReference type="InterPro" id="IPR017585">
    <property type="entry name" value="SAF_FlgA"/>
</dbReference>
<evidence type="ECO:0000256" key="5">
    <source>
        <dbReference type="ARBA" id="ARBA00022764"/>
    </source>
</evidence>
<evidence type="ECO:0000256" key="6">
    <source>
        <dbReference type="ARBA" id="ARBA00025643"/>
    </source>
</evidence>
<keyword evidence="8" id="KW-0282">Flagellum</keyword>
<dbReference type="EMBL" id="CP054212">
    <property type="protein sequence ID" value="QKJ85629.1"/>
    <property type="molecule type" value="Genomic_DNA"/>
</dbReference>
<keyword evidence="9" id="KW-1185">Reference proteome</keyword>
<dbReference type="CDD" id="cd11614">
    <property type="entry name" value="SAF_CpaB_FlgA_like"/>
    <property type="match status" value="1"/>
</dbReference>
<dbReference type="Pfam" id="PF17656">
    <property type="entry name" value="ChapFlgA_N"/>
    <property type="match status" value="1"/>
</dbReference>
<keyword evidence="8" id="KW-0966">Cell projection</keyword>
<evidence type="ECO:0000256" key="1">
    <source>
        <dbReference type="ARBA" id="ARBA00004418"/>
    </source>
</evidence>
<organism evidence="8 9">
    <name type="scientific">Paramixta manurensis</name>
    <dbReference type="NCBI Taxonomy" id="2740817"/>
    <lineage>
        <taxon>Bacteria</taxon>
        <taxon>Pseudomonadati</taxon>
        <taxon>Pseudomonadota</taxon>
        <taxon>Gammaproteobacteria</taxon>
        <taxon>Enterobacterales</taxon>
        <taxon>Erwiniaceae</taxon>
        <taxon>Paramixta</taxon>
    </lineage>
</organism>
<evidence type="ECO:0000259" key="7">
    <source>
        <dbReference type="SMART" id="SM00858"/>
    </source>
</evidence>
<keyword evidence="5" id="KW-0574">Periplasm</keyword>
<gene>
    <name evidence="8" type="ORF">PMPD1_0657</name>
</gene>
<evidence type="ECO:0000256" key="3">
    <source>
        <dbReference type="ARBA" id="ARBA00014754"/>
    </source>
</evidence>
<feature type="domain" description="SAF" evidence="7">
    <location>
        <begin position="128"/>
        <end position="190"/>
    </location>
</feature>
<proteinExistence type="inferred from homology"/>
<keyword evidence="4" id="KW-0732">Signal</keyword>
<dbReference type="InterPro" id="IPR013974">
    <property type="entry name" value="SAF"/>
</dbReference>
<dbReference type="InterPro" id="IPR039246">
    <property type="entry name" value="Flagellar_FlgA"/>
</dbReference>
<dbReference type="Pfam" id="PF13144">
    <property type="entry name" value="ChapFlgA"/>
    <property type="match status" value="1"/>
</dbReference>
<protein>
    <recommendedName>
        <fullName evidence="3">Flagella basal body P-ring formation protein FlgA</fullName>
    </recommendedName>
</protein>
<name>A0A6M8U7N1_9GAMM</name>
<dbReference type="GO" id="GO:0042597">
    <property type="term" value="C:periplasmic space"/>
    <property type="evidence" value="ECO:0007669"/>
    <property type="project" value="UniProtKB-SubCell"/>
</dbReference>
<dbReference type="RefSeq" id="WP_173632700.1">
    <property type="nucleotide sequence ID" value="NZ_CP054212.1"/>
</dbReference>
<sequence>MSILTLRRKNIFRLGGILWLWLAALPPALAVKPMTSNSARKQVYQRAVEAASSDINRVAQQKNWRNFHSKLNVFIPAEVSSFRPCSRPLSVALPQGDRLDLARLRYDIRCEGNSSWELAVTVKPDIYLPVVVAKNTLERGSNVRAEDIELKKRNITSSRGGYLIDPDEAIGLTVKKRIRDMQVIAPSQLDSPLLVDRGQKVLMIAEQDGVEARMMGEALKKGRKGDMIKVRNLSSKIVVSAVVDQAGVVRMLYAPGQS</sequence>
<dbReference type="NCBIfam" id="TIGR03170">
    <property type="entry name" value="flgA_cterm"/>
    <property type="match status" value="1"/>
</dbReference>
<dbReference type="AlphaFoldDB" id="A0A6M8U7N1"/>
<dbReference type="InterPro" id="IPR041231">
    <property type="entry name" value="FlgA_N"/>
</dbReference>
<dbReference type="KEGG" id="pmak:PMPD1_0657"/>
<evidence type="ECO:0000256" key="2">
    <source>
        <dbReference type="ARBA" id="ARBA00010474"/>
    </source>
</evidence>
<evidence type="ECO:0000313" key="8">
    <source>
        <dbReference type="EMBL" id="QKJ85629.1"/>
    </source>
</evidence>
<reference evidence="8 9" key="1">
    <citation type="submission" date="2020-06" db="EMBL/GenBank/DDBJ databases">
        <title>Genome sequence of Paramixta manurensis strain PD-1.</title>
        <authorList>
            <person name="Lee C.W."/>
            <person name="Kim J."/>
        </authorList>
    </citation>
    <scope>NUCLEOTIDE SEQUENCE [LARGE SCALE GENOMIC DNA]</scope>
    <source>
        <strain evidence="8 9">PD-1</strain>
    </source>
</reference>
<dbReference type="PANTHER" id="PTHR36307">
    <property type="entry name" value="FLAGELLA BASAL BODY P-RING FORMATION PROTEIN FLGA"/>
    <property type="match status" value="1"/>
</dbReference>
<evidence type="ECO:0000313" key="9">
    <source>
        <dbReference type="Proteomes" id="UP000505325"/>
    </source>
</evidence>